<organism evidence="1 2">
    <name type="scientific">Apatococcus fuscideae</name>
    <dbReference type="NCBI Taxonomy" id="2026836"/>
    <lineage>
        <taxon>Eukaryota</taxon>
        <taxon>Viridiplantae</taxon>
        <taxon>Chlorophyta</taxon>
        <taxon>core chlorophytes</taxon>
        <taxon>Trebouxiophyceae</taxon>
        <taxon>Chlorellales</taxon>
        <taxon>Chlorellaceae</taxon>
        <taxon>Apatococcus</taxon>
    </lineage>
</organism>
<gene>
    <name evidence="1" type="ORF">WJX84_005704</name>
</gene>
<dbReference type="AlphaFoldDB" id="A0AAW1SRM5"/>
<dbReference type="EMBL" id="JALJOV010001080">
    <property type="protein sequence ID" value="KAK9854824.1"/>
    <property type="molecule type" value="Genomic_DNA"/>
</dbReference>
<evidence type="ECO:0000313" key="1">
    <source>
        <dbReference type="EMBL" id="KAK9854824.1"/>
    </source>
</evidence>
<dbReference type="Proteomes" id="UP001485043">
    <property type="component" value="Unassembled WGS sequence"/>
</dbReference>
<keyword evidence="2" id="KW-1185">Reference proteome</keyword>
<reference evidence="1 2" key="1">
    <citation type="journal article" date="2024" name="Nat. Commun.">
        <title>Phylogenomics reveals the evolutionary origins of lichenization in chlorophyte algae.</title>
        <authorList>
            <person name="Puginier C."/>
            <person name="Libourel C."/>
            <person name="Otte J."/>
            <person name="Skaloud P."/>
            <person name="Haon M."/>
            <person name="Grisel S."/>
            <person name="Petersen M."/>
            <person name="Berrin J.G."/>
            <person name="Delaux P.M."/>
            <person name="Dal Grande F."/>
            <person name="Keller J."/>
        </authorList>
    </citation>
    <scope>NUCLEOTIDE SEQUENCE [LARGE SCALE GENOMIC DNA]</scope>
    <source>
        <strain evidence="1 2">SAG 2523</strain>
    </source>
</reference>
<comment type="caution">
    <text evidence="1">The sequence shown here is derived from an EMBL/GenBank/DDBJ whole genome shotgun (WGS) entry which is preliminary data.</text>
</comment>
<proteinExistence type="predicted"/>
<protein>
    <submittedName>
        <fullName evidence="1">Uncharacterized protein</fullName>
    </submittedName>
</protein>
<name>A0AAW1SRM5_9CHLO</name>
<accession>A0AAW1SRM5</accession>
<sequence length="72" mass="7698">MVSSKTQGQGDEQAADFKSAPFKPLCTGDTQCQLPLLMDSMAWMPNAIQSQAAMASASLLCHSVHREPFAAI</sequence>
<evidence type="ECO:0000313" key="2">
    <source>
        <dbReference type="Proteomes" id="UP001485043"/>
    </source>
</evidence>